<feature type="signal peptide" evidence="2">
    <location>
        <begin position="1"/>
        <end position="26"/>
    </location>
</feature>
<dbReference type="AlphaFoldDB" id="A0A6V7UE31"/>
<sequence>MNSLKMLVIFGFVLFHLAEIQVGIQAMKNTNKDEDKIQDAQQSRPLPTFEDRPPPSEEKKSSKKPSPLPLPAERAIYPAHSSNKGSKTKH</sequence>
<feature type="compositionally biased region" description="Polar residues" evidence="1">
    <location>
        <begin position="80"/>
        <end position="90"/>
    </location>
</feature>
<dbReference type="Proteomes" id="UP000580250">
    <property type="component" value="Unassembled WGS sequence"/>
</dbReference>
<organism evidence="3 4">
    <name type="scientific">Meloidogyne enterolobii</name>
    <name type="common">Root-knot nematode worm</name>
    <name type="synonym">Meloidogyne mayaguensis</name>
    <dbReference type="NCBI Taxonomy" id="390850"/>
    <lineage>
        <taxon>Eukaryota</taxon>
        <taxon>Metazoa</taxon>
        <taxon>Ecdysozoa</taxon>
        <taxon>Nematoda</taxon>
        <taxon>Chromadorea</taxon>
        <taxon>Rhabditida</taxon>
        <taxon>Tylenchina</taxon>
        <taxon>Tylenchomorpha</taxon>
        <taxon>Tylenchoidea</taxon>
        <taxon>Meloidogynidae</taxon>
        <taxon>Meloidogyninae</taxon>
        <taxon>Meloidogyne</taxon>
    </lineage>
</organism>
<feature type="chain" id="PRO_5028414324" evidence="2">
    <location>
        <begin position="27"/>
        <end position="90"/>
    </location>
</feature>
<evidence type="ECO:0000313" key="3">
    <source>
        <dbReference type="EMBL" id="CAD2154882.1"/>
    </source>
</evidence>
<gene>
    <name evidence="3" type="ORF">MENT_LOCUS11665</name>
</gene>
<proteinExistence type="predicted"/>
<feature type="region of interest" description="Disordered" evidence="1">
    <location>
        <begin position="32"/>
        <end position="90"/>
    </location>
</feature>
<accession>A0A6V7UE31</accession>
<evidence type="ECO:0000313" key="4">
    <source>
        <dbReference type="Proteomes" id="UP000580250"/>
    </source>
</evidence>
<dbReference type="EMBL" id="CAJEWN010000057">
    <property type="protein sequence ID" value="CAD2154882.1"/>
    <property type="molecule type" value="Genomic_DNA"/>
</dbReference>
<evidence type="ECO:0000256" key="2">
    <source>
        <dbReference type="SAM" id="SignalP"/>
    </source>
</evidence>
<protein>
    <submittedName>
        <fullName evidence="3">Uncharacterized protein</fullName>
    </submittedName>
</protein>
<feature type="compositionally biased region" description="Basic and acidic residues" evidence="1">
    <location>
        <begin position="49"/>
        <end position="60"/>
    </location>
</feature>
<reference evidence="3 4" key="1">
    <citation type="submission" date="2020-08" db="EMBL/GenBank/DDBJ databases">
        <authorList>
            <person name="Koutsovoulos G."/>
            <person name="Danchin GJ E."/>
        </authorList>
    </citation>
    <scope>NUCLEOTIDE SEQUENCE [LARGE SCALE GENOMIC DNA]</scope>
</reference>
<evidence type="ECO:0000256" key="1">
    <source>
        <dbReference type="SAM" id="MobiDB-lite"/>
    </source>
</evidence>
<comment type="caution">
    <text evidence="3">The sequence shown here is derived from an EMBL/GenBank/DDBJ whole genome shotgun (WGS) entry which is preliminary data.</text>
</comment>
<name>A0A6V7UE31_MELEN</name>
<keyword evidence="2" id="KW-0732">Signal</keyword>